<evidence type="ECO:0000313" key="3">
    <source>
        <dbReference type="Proteomes" id="UP000282076"/>
    </source>
</evidence>
<proteinExistence type="predicted"/>
<dbReference type="GO" id="GO:0016747">
    <property type="term" value="F:acyltransferase activity, transferring groups other than amino-acyl groups"/>
    <property type="evidence" value="ECO:0007669"/>
    <property type="project" value="InterPro"/>
</dbReference>
<reference evidence="2 3" key="1">
    <citation type="submission" date="2018-10" db="EMBL/GenBank/DDBJ databases">
        <title>Cohnella sp. M2MS4P-1, whole genome shotgun sequence.</title>
        <authorList>
            <person name="Tuo L."/>
        </authorList>
    </citation>
    <scope>NUCLEOTIDE SEQUENCE [LARGE SCALE GENOMIC DNA]</scope>
    <source>
        <strain evidence="2 3">M2MS4P-1</strain>
    </source>
</reference>
<dbReference type="OrthoDB" id="9798081at2"/>
<dbReference type="InterPro" id="IPR000182">
    <property type="entry name" value="GNAT_dom"/>
</dbReference>
<dbReference type="SUPFAM" id="SSF55729">
    <property type="entry name" value="Acyl-CoA N-acyltransferases (Nat)"/>
    <property type="match status" value="1"/>
</dbReference>
<sequence length="168" mass="18571">MVVETERLILRRQTTEDAAFILELMNDPSWIQNIGDRGLRTVEDASNYIVRVALGSYERFGYGFYVAELKDGGVPIGICGLAKRDFLEDADIGYALLPAYWGKGYAYEAASAVMEYARSVLGLGRIVAFTSPGNEASAKLLTKLGMHDEGLIPYNNTDEMVRLFVDGE</sequence>
<gene>
    <name evidence="2" type="ORF">D7Z26_26975</name>
</gene>
<protein>
    <submittedName>
        <fullName evidence="2">N-acetyltransferase</fullName>
    </submittedName>
</protein>
<name>A0A494X746_9BACL</name>
<dbReference type="PANTHER" id="PTHR43792:SF1">
    <property type="entry name" value="N-ACETYLTRANSFERASE DOMAIN-CONTAINING PROTEIN"/>
    <property type="match status" value="1"/>
</dbReference>
<dbReference type="EMBL" id="RBZM01000020">
    <property type="protein sequence ID" value="RKP44106.1"/>
    <property type="molecule type" value="Genomic_DNA"/>
</dbReference>
<keyword evidence="3" id="KW-1185">Reference proteome</keyword>
<dbReference type="PANTHER" id="PTHR43792">
    <property type="entry name" value="GNAT FAMILY, PUTATIVE (AFU_ORTHOLOGUE AFUA_3G00765)-RELATED-RELATED"/>
    <property type="match status" value="1"/>
</dbReference>
<organism evidence="2 3">
    <name type="scientific">Cohnella endophytica</name>
    <dbReference type="NCBI Taxonomy" id="2419778"/>
    <lineage>
        <taxon>Bacteria</taxon>
        <taxon>Bacillati</taxon>
        <taxon>Bacillota</taxon>
        <taxon>Bacilli</taxon>
        <taxon>Bacillales</taxon>
        <taxon>Paenibacillaceae</taxon>
        <taxon>Cohnella</taxon>
    </lineage>
</organism>
<dbReference type="Proteomes" id="UP000282076">
    <property type="component" value="Unassembled WGS sequence"/>
</dbReference>
<evidence type="ECO:0000313" key="2">
    <source>
        <dbReference type="EMBL" id="RKP44106.1"/>
    </source>
</evidence>
<dbReference type="Gene3D" id="3.40.630.30">
    <property type="match status" value="1"/>
</dbReference>
<dbReference type="Pfam" id="PF13302">
    <property type="entry name" value="Acetyltransf_3"/>
    <property type="match status" value="1"/>
</dbReference>
<feature type="domain" description="N-acetyltransferase" evidence="1">
    <location>
        <begin position="8"/>
        <end position="168"/>
    </location>
</feature>
<comment type="caution">
    <text evidence="2">The sequence shown here is derived from an EMBL/GenBank/DDBJ whole genome shotgun (WGS) entry which is preliminary data.</text>
</comment>
<dbReference type="AlphaFoldDB" id="A0A494X746"/>
<accession>A0A494X746</accession>
<dbReference type="RefSeq" id="WP_120980136.1">
    <property type="nucleotide sequence ID" value="NZ_RBZM01000020.1"/>
</dbReference>
<keyword evidence="2" id="KW-0808">Transferase</keyword>
<dbReference type="InterPro" id="IPR051531">
    <property type="entry name" value="N-acetyltransferase"/>
</dbReference>
<dbReference type="InterPro" id="IPR016181">
    <property type="entry name" value="Acyl_CoA_acyltransferase"/>
</dbReference>
<dbReference type="CDD" id="cd04301">
    <property type="entry name" value="NAT_SF"/>
    <property type="match status" value="1"/>
</dbReference>
<evidence type="ECO:0000259" key="1">
    <source>
        <dbReference type="PROSITE" id="PS51186"/>
    </source>
</evidence>
<dbReference type="PROSITE" id="PS51186">
    <property type="entry name" value="GNAT"/>
    <property type="match status" value="1"/>
</dbReference>